<dbReference type="Proteomes" id="UP000887565">
    <property type="component" value="Unplaced"/>
</dbReference>
<reference evidence="3" key="1">
    <citation type="submission" date="2022-11" db="UniProtKB">
        <authorList>
            <consortium name="WormBaseParasite"/>
        </authorList>
    </citation>
    <scope>IDENTIFICATION</scope>
</reference>
<feature type="compositionally biased region" description="Basic and acidic residues" evidence="1">
    <location>
        <begin position="43"/>
        <end position="56"/>
    </location>
</feature>
<evidence type="ECO:0000313" key="2">
    <source>
        <dbReference type="Proteomes" id="UP000887565"/>
    </source>
</evidence>
<sequence length="128" mass="14539">MSNPVGKTLRTPPRSHEPSVSNLDSAEEHAVVGQIQTQAPATEVRRESRNAQVTRVEEELRRSSFKMARQAEIGATVSRNVKGHQTLKRERQRSPPKVVHSMAETLDEIRQKSKPAWRSNMVDINYNK</sequence>
<keyword evidence="2" id="KW-1185">Reference proteome</keyword>
<accession>A0A915L5R8</accession>
<organism evidence="2 3">
    <name type="scientific">Romanomermis culicivorax</name>
    <name type="common">Nematode worm</name>
    <dbReference type="NCBI Taxonomy" id="13658"/>
    <lineage>
        <taxon>Eukaryota</taxon>
        <taxon>Metazoa</taxon>
        <taxon>Ecdysozoa</taxon>
        <taxon>Nematoda</taxon>
        <taxon>Enoplea</taxon>
        <taxon>Dorylaimia</taxon>
        <taxon>Mermithida</taxon>
        <taxon>Mermithoidea</taxon>
        <taxon>Mermithidae</taxon>
        <taxon>Romanomermis</taxon>
    </lineage>
</organism>
<evidence type="ECO:0000313" key="3">
    <source>
        <dbReference type="WBParaSite" id="nRc.2.0.1.t45125-RA"/>
    </source>
</evidence>
<protein>
    <submittedName>
        <fullName evidence="3">Uncharacterized protein</fullName>
    </submittedName>
</protein>
<proteinExistence type="predicted"/>
<evidence type="ECO:0000256" key="1">
    <source>
        <dbReference type="SAM" id="MobiDB-lite"/>
    </source>
</evidence>
<feature type="region of interest" description="Disordered" evidence="1">
    <location>
        <begin position="1"/>
        <end position="56"/>
    </location>
</feature>
<dbReference type="WBParaSite" id="nRc.2.0.1.t45125-RA">
    <property type="protein sequence ID" value="nRc.2.0.1.t45125-RA"/>
    <property type="gene ID" value="nRc.2.0.1.g45125"/>
</dbReference>
<dbReference type="AlphaFoldDB" id="A0A915L5R8"/>
<name>A0A915L5R8_ROMCU</name>